<dbReference type="PANTHER" id="PTHR33824:SF7">
    <property type="entry name" value="POLYKETIDE CYCLASE_DEHYDRASE AND LIPID TRANSPORT SUPERFAMILY PROTEIN"/>
    <property type="match status" value="1"/>
</dbReference>
<dbReference type="RefSeq" id="WP_165265247.1">
    <property type="nucleotide sequence ID" value="NZ_JAALLS010000001.1"/>
</dbReference>
<protein>
    <recommendedName>
        <fullName evidence="3">SRPBCC family protein</fullName>
    </recommendedName>
</protein>
<sequence length="167" mass="19280">MAHERIDVDLPLAKVYEYLSDPTYFPHFFERIERVNKINSQTFEYSTTLGGKAFEWTTNVIDDLRNTRFAWITINGNLNQTGTIRFTPLDNGERTRVDFSLDYRTFYGEPEEELANFIQGLSAQMKKDLQRFKEEAEDGTFKQNADDTLAAIEKADEEAEAEEEAAA</sequence>
<evidence type="ECO:0000313" key="2">
    <source>
        <dbReference type="Proteomes" id="UP000479132"/>
    </source>
</evidence>
<evidence type="ECO:0000313" key="1">
    <source>
        <dbReference type="EMBL" id="NGP86956.1"/>
    </source>
</evidence>
<gene>
    <name evidence="1" type="ORF">G3569_01215</name>
</gene>
<proteinExistence type="predicted"/>
<dbReference type="InterPro" id="IPR047137">
    <property type="entry name" value="ORF3"/>
</dbReference>
<organism evidence="1 2">
    <name type="scientific">Fodinibius halophilus</name>
    <dbReference type="NCBI Taxonomy" id="1736908"/>
    <lineage>
        <taxon>Bacteria</taxon>
        <taxon>Pseudomonadati</taxon>
        <taxon>Balneolota</taxon>
        <taxon>Balneolia</taxon>
        <taxon>Balneolales</taxon>
        <taxon>Balneolaceae</taxon>
        <taxon>Fodinibius</taxon>
    </lineage>
</organism>
<dbReference type="Proteomes" id="UP000479132">
    <property type="component" value="Unassembled WGS sequence"/>
</dbReference>
<evidence type="ECO:0008006" key="3">
    <source>
        <dbReference type="Google" id="ProtNLM"/>
    </source>
</evidence>
<dbReference type="AlphaFoldDB" id="A0A6M1STT0"/>
<dbReference type="InterPro" id="IPR019587">
    <property type="entry name" value="Polyketide_cyclase/dehydratase"/>
</dbReference>
<name>A0A6M1STT0_9BACT</name>
<dbReference type="EMBL" id="JAALLS010000001">
    <property type="protein sequence ID" value="NGP86956.1"/>
    <property type="molecule type" value="Genomic_DNA"/>
</dbReference>
<accession>A0A6M1STT0</accession>
<keyword evidence="2" id="KW-1185">Reference proteome</keyword>
<dbReference type="SUPFAM" id="SSF55961">
    <property type="entry name" value="Bet v1-like"/>
    <property type="match status" value="1"/>
</dbReference>
<dbReference type="Gene3D" id="3.30.530.20">
    <property type="match status" value="1"/>
</dbReference>
<reference evidence="1 2" key="1">
    <citation type="submission" date="2020-02" db="EMBL/GenBank/DDBJ databases">
        <title>Aliifodinibius halophilus 2W32, complete genome.</title>
        <authorList>
            <person name="Li Y."/>
            <person name="Wu S."/>
        </authorList>
    </citation>
    <scope>NUCLEOTIDE SEQUENCE [LARGE SCALE GENOMIC DNA]</scope>
    <source>
        <strain evidence="1 2">2W32</strain>
    </source>
</reference>
<dbReference type="Pfam" id="PF10604">
    <property type="entry name" value="Polyketide_cyc2"/>
    <property type="match status" value="1"/>
</dbReference>
<dbReference type="PANTHER" id="PTHR33824">
    <property type="entry name" value="POLYKETIDE CYCLASE/DEHYDRASE AND LIPID TRANSPORT SUPERFAMILY PROTEIN"/>
    <property type="match status" value="1"/>
</dbReference>
<dbReference type="InterPro" id="IPR023393">
    <property type="entry name" value="START-like_dom_sf"/>
</dbReference>
<comment type="caution">
    <text evidence="1">The sequence shown here is derived from an EMBL/GenBank/DDBJ whole genome shotgun (WGS) entry which is preliminary data.</text>
</comment>